<dbReference type="EMBL" id="LMYN01000009">
    <property type="protein sequence ID" value="KSA03470.1"/>
    <property type="molecule type" value="Genomic_DNA"/>
</dbReference>
<dbReference type="PANTHER" id="PTHR12919:SF20">
    <property type="entry name" value="SMALL RIBOSOMAL SUBUNIT PROTEIN BS16M"/>
    <property type="match status" value="1"/>
</dbReference>
<dbReference type="OrthoDB" id="407221at2759"/>
<gene>
    <name evidence="4" type="ORF">AC631_00786</name>
</gene>
<evidence type="ECO:0000313" key="4">
    <source>
        <dbReference type="EMBL" id="KSA03470.1"/>
    </source>
</evidence>
<sequence>MSLRASPIKIRLARFGRKNQPLYNIVVANKRSARDSLPIEVLGTYNPISVPLTPEEKVQGVKPYKHIELDFDRSKYWIGVGADVSDRVNFLFKKAGLLPEQWPNPNKLSQHVKKSVINEVKTVYEEPKQYIRPRD</sequence>
<dbReference type="InterPro" id="IPR020592">
    <property type="entry name" value="Ribosomal_bS16_CS"/>
</dbReference>
<reference evidence="4 5" key="1">
    <citation type="submission" date="2015-11" db="EMBL/GenBank/DDBJ databases">
        <title>The genome of Debaryomyces fabryi.</title>
        <authorList>
            <person name="Tafer H."/>
            <person name="Lopandic K."/>
        </authorList>
    </citation>
    <scope>NUCLEOTIDE SEQUENCE [LARGE SCALE GENOMIC DNA]</scope>
    <source>
        <strain evidence="4 5">CBS 789</strain>
    </source>
</reference>
<dbReference type="GO" id="GO:0032543">
    <property type="term" value="P:mitochondrial translation"/>
    <property type="evidence" value="ECO:0007669"/>
    <property type="project" value="TreeGrafter"/>
</dbReference>
<dbReference type="GeneID" id="26837795"/>
<comment type="similarity">
    <text evidence="1">Belongs to the bacterial ribosomal protein bS16 family.</text>
</comment>
<proteinExistence type="inferred from homology"/>
<dbReference type="Pfam" id="PF00886">
    <property type="entry name" value="Ribosomal_S16"/>
    <property type="match status" value="1"/>
</dbReference>
<comment type="caution">
    <text evidence="4">The sequence shown here is derived from an EMBL/GenBank/DDBJ whole genome shotgun (WGS) entry which is preliminary data.</text>
</comment>
<dbReference type="PROSITE" id="PS00732">
    <property type="entry name" value="RIBOSOMAL_S16"/>
    <property type="match status" value="1"/>
</dbReference>
<dbReference type="Gene3D" id="3.30.1320.10">
    <property type="match status" value="1"/>
</dbReference>
<dbReference type="AlphaFoldDB" id="A0A0V1Q4L9"/>
<keyword evidence="5" id="KW-1185">Reference proteome</keyword>
<dbReference type="HAMAP" id="MF_00385">
    <property type="entry name" value="Ribosomal_bS16"/>
    <property type="match status" value="1"/>
</dbReference>
<dbReference type="FunFam" id="3.30.1320.10:FF:000013">
    <property type="entry name" value="Mitochondrial ribosomal protein"/>
    <property type="match status" value="1"/>
</dbReference>
<accession>A0A0V1Q4L9</accession>
<dbReference type="InterPro" id="IPR000307">
    <property type="entry name" value="Ribosomal_bS16"/>
</dbReference>
<dbReference type="InterPro" id="IPR023803">
    <property type="entry name" value="Ribosomal_bS16_dom_sf"/>
</dbReference>
<organism evidence="4 5">
    <name type="scientific">Debaryomyces fabryi</name>
    <dbReference type="NCBI Taxonomy" id="58627"/>
    <lineage>
        <taxon>Eukaryota</taxon>
        <taxon>Fungi</taxon>
        <taxon>Dikarya</taxon>
        <taxon>Ascomycota</taxon>
        <taxon>Saccharomycotina</taxon>
        <taxon>Pichiomycetes</taxon>
        <taxon>Debaryomycetaceae</taxon>
        <taxon>Debaryomyces</taxon>
    </lineage>
</organism>
<dbReference type="RefSeq" id="XP_015469572.1">
    <property type="nucleotide sequence ID" value="XM_015609616.1"/>
</dbReference>
<evidence type="ECO:0000256" key="1">
    <source>
        <dbReference type="ARBA" id="ARBA00006668"/>
    </source>
</evidence>
<dbReference type="NCBIfam" id="TIGR00002">
    <property type="entry name" value="S16"/>
    <property type="match status" value="1"/>
</dbReference>
<dbReference type="GO" id="GO:0005763">
    <property type="term" value="C:mitochondrial small ribosomal subunit"/>
    <property type="evidence" value="ECO:0007669"/>
    <property type="project" value="TreeGrafter"/>
</dbReference>
<evidence type="ECO:0000256" key="2">
    <source>
        <dbReference type="ARBA" id="ARBA00022980"/>
    </source>
</evidence>
<evidence type="ECO:0008006" key="6">
    <source>
        <dbReference type="Google" id="ProtNLM"/>
    </source>
</evidence>
<dbReference type="SUPFAM" id="SSF54565">
    <property type="entry name" value="Ribosomal protein S16"/>
    <property type="match status" value="1"/>
</dbReference>
<evidence type="ECO:0000256" key="3">
    <source>
        <dbReference type="ARBA" id="ARBA00023274"/>
    </source>
</evidence>
<evidence type="ECO:0000313" key="5">
    <source>
        <dbReference type="Proteomes" id="UP000054251"/>
    </source>
</evidence>
<dbReference type="Proteomes" id="UP000054251">
    <property type="component" value="Unassembled WGS sequence"/>
</dbReference>
<keyword evidence="3" id="KW-0687">Ribonucleoprotein</keyword>
<name>A0A0V1Q4L9_9ASCO</name>
<keyword evidence="2" id="KW-0689">Ribosomal protein</keyword>
<protein>
    <recommendedName>
        <fullName evidence="6">Ribosomal protein S16, mitochondrial</fullName>
    </recommendedName>
</protein>
<dbReference type="GO" id="GO:0003735">
    <property type="term" value="F:structural constituent of ribosome"/>
    <property type="evidence" value="ECO:0007669"/>
    <property type="project" value="InterPro"/>
</dbReference>
<dbReference type="PANTHER" id="PTHR12919">
    <property type="entry name" value="30S RIBOSOMAL PROTEIN S16"/>
    <property type="match status" value="1"/>
</dbReference>